<dbReference type="EMBL" id="CP000683">
    <property type="protein sequence ID" value="ABV84387.1"/>
    <property type="molecule type" value="Genomic_DNA"/>
</dbReference>
<dbReference type="Gene3D" id="3.40.50.12710">
    <property type="match status" value="1"/>
</dbReference>
<dbReference type="PANTHER" id="PTHR12049:SF7">
    <property type="entry name" value="PROTEIN ARGININE METHYLTRANSFERASE NDUFAF7, MITOCHONDRIAL"/>
    <property type="match status" value="1"/>
</dbReference>
<keyword evidence="4" id="KW-1185">Reference proteome</keyword>
<gene>
    <name evidence="3" type="ordered locus">RMA_0077</name>
</gene>
<dbReference type="SUPFAM" id="SSF53335">
    <property type="entry name" value="S-adenosyl-L-methionine-dependent methyltransferases"/>
    <property type="match status" value="1"/>
</dbReference>
<evidence type="ECO:0000256" key="2">
    <source>
        <dbReference type="ARBA" id="ARBA00022679"/>
    </source>
</evidence>
<dbReference type="InterPro" id="IPR038375">
    <property type="entry name" value="NDUFAF7_sf"/>
</dbReference>
<dbReference type="GO" id="GO:0035243">
    <property type="term" value="F:protein-arginine omega-N symmetric methyltransferase activity"/>
    <property type="evidence" value="ECO:0007669"/>
    <property type="project" value="TreeGrafter"/>
</dbReference>
<accession>A8F0F1</accession>
<evidence type="ECO:0008006" key="5">
    <source>
        <dbReference type="Google" id="ProtNLM"/>
    </source>
</evidence>
<dbReference type="PANTHER" id="PTHR12049">
    <property type="entry name" value="PROTEIN ARGININE METHYLTRANSFERASE NDUFAF7, MITOCHONDRIAL"/>
    <property type="match status" value="1"/>
</dbReference>
<proteinExistence type="predicted"/>
<dbReference type="InterPro" id="IPR029063">
    <property type="entry name" value="SAM-dependent_MTases_sf"/>
</dbReference>
<dbReference type="AlphaFoldDB" id="A8F0F1"/>
<dbReference type="GO" id="GO:0032259">
    <property type="term" value="P:methylation"/>
    <property type="evidence" value="ECO:0007669"/>
    <property type="project" value="UniProtKB-KW"/>
</dbReference>
<name>A8F0F1_RICM5</name>
<reference evidence="3 4" key="1">
    <citation type="journal article" date="2007" name="Genome Res.">
        <title>Lateral gene transfer between obligate intracellular bacteria: evidence from the Rickettsia massiliae genome.</title>
        <authorList>
            <person name="Blanc G."/>
            <person name="Ogata H."/>
            <person name="Robert C."/>
            <person name="Audic S."/>
            <person name="Claverie J.-M."/>
            <person name="Raoult D."/>
        </authorList>
    </citation>
    <scope>NUCLEOTIDE SEQUENCE [LARGE SCALE GENOMIC DNA]</scope>
    <source>
        <strain evidence="4">Mtu5</strain>
    </source>
</reference>
<keyword evidence="2" id="KW-0808">Transferase</keyword>
<organism evidence="3 4">
    <name type="scientific">Rickettsia massiliae (strain Mtu5)</name>
    <dbReference type="NCBI Taxonomy" id="416276"/>
    <lineage>
        <taxon>Bacteria</taxon>
        <taxon>Pseudomonadati</taxon>
        <taxon>Pseudomonadota</taxon>
        <taxon>Alphaproteobacteria</taxon>
        <taxon>Rickettsiales</taxon>
        <taxon>Rickettsiaceae</taxon>
        <taxon>Rickettsieae</taxon>
        <taxon>Rickettsia</taxon>
        <taxon>spotted fever group</taxon>
    </lineage>
</organism>
<evidence type="ECO:0000313" key="3">
    <source>
        <dbReference type="EMBL" id="ABV84387.1"/>
    </source>
</evidence>
<dbReference type="NCBIfam" id="TIGR01045">
    <property type="entry name" value="RPE1"/>
    <property type="match status" value="1"/>
</dbReference>
<dbReference type="KEGG" id="rms:RMA_0077"/>
<dbReference type="InterPro" id="IPR005728">
    <property type="entry name" value="RPE1"/>
</dbReference>
<evidence type="ECO:0000313" key="4">
    <source>
        <dbReference type="Proteomes" id="UP000001311"/>
    </source>
</evidence>
<dbReference type="HOGENOM" id="CLU_024840_3_0_5"/>
<keyword evidence="1" id="KW-0489">Methyltransferase</keyword>
<dbReference type="Proteomes" id="UP000001311">
    <property type="component" value="Chromosome"/>
</dbReference>
<evidence type="ECO:0000256" key="1">
    <source>
        <dbReference type="ARBA" id="ARBA00022603"/>
    </source>
</evidence>
<dbReference type="Pfam" id="PF02636">
    <property type="entry name" value="Methyltransf_28"/>
    <property type="match status" value="1"/>
</dbReference>
<protein>
    <recommendedName>
        <fullName evidence="5">Succinate dehydrogenase iron-sulfur subunit</fullName>
    </recommendedName>
</protein>
<dbReference type="InterPro" id="IPR003788">
    <property type="entry name" value="NDUFAF7"/>
</dbReference>
<sequence length="418" mass="48225">MCTYVTFRKLFNMSIESKIRQLIDQNGYITCDVLMQEVLNLNPTSYYKQVKSLASEGDFVTAPEISQLFGEIIGLWCIREWQRIGCPKSLSLVELGPGRGLLMRDLLRTAKLVPEFYKALSIALIEINKNFIAHQKANLQDINLPISHQSFVEDIPQKPTIIIANEFFDAIPIKQYIKVKELWYERIFVVQPVDERIKYDKISINKQLQEYLLRTHIEAKDGAVLEESYKSIEIIKFIAQHLKRLSGSGLIIDYGYDIAPNGRTRYQYNQTLQAVKNHKYCPILENLGEADLSAHVDFYTLKTVAKNSKINVIDTISQRDFLIENGILLRKQTLQDKLNDRHLSKFAYREEFKGDTKRSTAACTLVREDASIGSTYKLPLEVEFGKMSEQAQIIERQVERLISPKQMGELFKVLQIMN</sequence>